<proteinExistence type="predicted"/>
<gene>
    <name evidence="2" type="ORF">F0L46_21275</name>
</gene>
<reference evidence="2 3" key="2">
    <citation type="submission" date="2019-09" db="EMBL/GenBank/DDBJ databases">
        <authorList>
            <person name="Jin C."/>
        </authorList>
    </citation>
    <scope>NUCLEOTIDE SEQUENCE [LARGE SCALE GENOMIC DNA]</scope>
    <source>
        <strain evidence="2 3">BN140002</strain>
    </source>
</reference>
<dbReference type="Pfam" id="PF01042">
    <property type="entry name" value="Ribonuc_L-PSP"/>
    <property type="match status" value="1"/>
</dbReference>
<accession>A0A5B2V6E6</accession>
<comment type="caution">
    <text evidence="2">The sequence shown here is derived from an EMBL/GenBank/DDBJ whole genome shotgun (WGS) entry which is preliminary data.</text>
</comment>
<dbReference type="PANTHER" id="PTHR43857">
    <property type="entry name" value="BLR7761 PROTEIN"/>
    <property type="match status" value="1"/>
</dbReference>
<dbReference type="PANTHER" id="PTHR43857:SF1">
    <property type="entry name" value="YJGH FAMILY PROTEIN"/>
    <property type="match status" value="1"/>
</dbReference>
<keyword evidence="3" id="KW-1185">Reference proteome</keyword>
<organism evidence="2 3">
    <name type="scientific">Salinarimonas soli</name>
    <dbReference type="NCBI Taxonomy" id="1638099"/>
    <lineage>
        <taxon>Bacteria</taxon>
        <taxon>Pseudomonadati</taxon>
        <taxon>Pseudomonadota</taxon>
        <taxon>Alphaproteobacteria</taxon>
        <taxon>Hyphomicrobiales</taxon>
        <taxon>Salinarimonadaceae</taxon>
        <taxon>Salinarimonas</taxon>
    </lineage>
</organism>
<dbReference type="SUPFAM" id="SSF55298">
    <property type="entry name" value="YjgF-like"/>
    <property type="match status" value="1"/>
</dbReference>
<name>A0A5B2V6E6_9HYPH</name>
<dbReference type="Gene3D" id="3.30.1330.40">
    <property type="entry name" value="RutC-like"/>
    <property type="match status" value="1"/>
</dbReference>
<dbReference type="InterPro" id="IPR006175">
    <property type="entry name" value="YjgF/YER057c/UK114"/>
</dbReference>
<sequence>MGPPPPVHETHPRIVLERLSPRPVVAGRGRQATGPGKRRPSRGYAMPRFFNPPDVAAPASRYSHGAEHAASARRLVISGQVAVRADGSVPETLEDQVELCLDNLERVLAGASMGVGDILKINVFCTRPGSVRAVRAARERRLGTHAPASTYLEVAGLADPRFLVEIEAEAVRD</sequence>
<dbReference type="InterPro" id="IPR035959">
    <property type="entry name" value="RutC-like_sf"/>
</dbReference>
<evidence type="ECO:0000313" key="2">
    <source>
        <dbReference type="EMBL" id="KAA2235103.1"/>
    </source>
</evidence>
<dbReference type="EMBL" id="VUOA01000039">
    <property type="protein sequence ID" value="KAA2235103.1"/>
    <property type="molecule type" value="Genomic_DNA"/>
</dbReference>
<feature type="region of interest" description="Disordered" evidence="1">
    <location>
        <begin position="22"/>
        <end position="49"/>
    </location>
</feature>
<dbReference type="AlphaFoldDB" id="A0A5B2V6E6"/>
<dbReference type="OrthoDB" id="9809792at2"/>
<dbReference type="CDD" id="cd00448">
    <property type="entry name" value="YjgF_YER057c_UK114_family"/>
    <property type="match status" value="1"/>
</dbReference>
<dbReference type="Proteomes" id="UP000323142">
    <property type="component" value="Unassembled WGS sequence"/>
</dbReference>
<protein>
    <submittedName>
        <fullName evidence="2">RidA family protein</fullName>
    </submittedName>
</protein>
<evidence type="ECO:0000313" key="3">
    <source>
        <dbReference type="Proteomes" id="UP000323142"/>
    </source>
</evidence>
<reference evidence="2 3" key="1">
    <citation type="submission" date="2019-09" db="EMBL/GenBank/DDBJ databases">
        <title>Salinarimonas rosea gen. nov., sp. nov., a new member of the a-2 subgroup of the Proteobacteria.</title>
        <authorList>
            <person name="Liu J."/>
        </authorList>
    </citation>
    <scope>NUCLEOTIDE SEQUENCE [LARGE SCALE GENOMIC DNA]</scope>
    <source>
        <strain evidence="2 3">BN140002</strain>
    </source>
</reference>
<evidence type="ECO:0000256" key="1">
    <source>
        <dbReference type="SAM" id="MobiDB-lite"/>
    </source>
</evidence>